<evidence type="ECO:0000259" key="6">
    <source>
        <dbReference type="Pfam" id="PF00172"/>
    </source>
</evidence>
<dbReference type="InterPro" id="IPR001138">
    <property type="entry name" value="Zn2Cys6_DnaBD"/>
</dbReference>
<sequence>VKCDEVRPACVQCRSKGLDCQGYGVRLRWMPPEQAYSAPALDAHPLANPRRPQRSLVALDPPRHVLQELEIDDILGSIDALEGGLTPRPGDDPFIIHNFGVFDSLGRSSEVTPSGMDESCSLSLHHGVTGGPRPQNTDSHLFGLTDDPGSWPNPQSTSVQLRDEYDDANVEDKRLRAFPQHYQWEGAGGAVCRNPSPTHLSALEQFLIYHYMNRVVHLFCVIDNDRSPWKTIHLPRALQSTGQLNVEGSSTRIRDALRNALMSISAFYLANDSTSRLCADEAARWTSEATLLRGKTIRLLKDAVNNDFGESPPKYKEFLATMLSMISINVMSGDTSTCGVHLDGAFRLISQARTWKLKYSNKARSLHRIYFYLRAIYESTAVWSPSHPSSQLDATDLTVPELTHWLNSDMLQQVGGGGSNNSNNKNNSRALPSARRTAADTSTRMNTYECIYGVPQSLLVLLWDATRLINDLVGVRDETRSPVIPDDLSGGPRFDIIYQTTVAFHNALIIYFAQNIRFLGHRFLQPYVEAVLKSIEAIERIKAEVHILAAPLYWPAFIAASEAFQDQLQERFRRWYDHVEMYGIAAVRTGITVLLEVWRAGPARGNALTSQWRDVVRRTDAKLMLS</sequence>
<evidence type="ECO:0000256" key="4">
    <source>
        <dbReference type="ARBA" id="ARBA00023242"/>
    </source>
</evidence>
<dbReference type="FunCoup" id="A0A136IJ46">
    <property type="interactions" value="231"/>
</dbReference>
<keyword evidence="8" id="KW-1185">Reference proteome</keyword>
<dbReference type="OrthoDB" id="3477330at2759"/>
<dbReference type="EMBL" id="KQ964368">
    <property type="protein sequence ID" value="KXJ84649.1"/>
    <property type="molecule type" value="Genomic_DNA"/>
</dbReference>
<keyword evidence="2" id="KW-0238">DNA-binding</keyword>
<evidence type="ECO:0000256" key="2">
    <source>
        <dbReference type="ARBA" id="ARBA00023125"/>
    </source>
</evidence>
<dbReference type="Pfam" id="PF00172">
    <property type="entry name" value="Zn_clus"/>
    <property type="match status" value="1"/>
</dbReference>
<dbReference type="InterPro" id="IPR050675">
    <property type="entry name" value="OAF3"/>
</dbReference>
<keyword evidence="1" id="KW-0805">Transcription regulation</keyword>
<protein>
    <submittedName>
        <fullName evidence="7">Fungal-specific transcription factor domain-domain-containing protein</fullName>
    </submittedName>
</protein>
<evidence type="ECO:0000256" key="1">
    <source>
        <dbReference type="ARBA" id="ARBA00023015"/>
    </source>
</evidence>
<reference evidence="8" key="1">
    <citation type="submission" date="2016-02" db="EMBL/GenBank/DDBJ databases">
        <title>Draft genome sequence of Microdochium bolleyi, a fungal endophyte of beachgrass.</title>
        <authorList>
            <consortium name="DOE Joint Genome Institute"/>
            <person name="David A.S."/>
            <person name="May G."/>
            <person name="Haridas S."/>
            <person name="Lim J."/>
            <person name="Wang M."/>
            <person name="Labutti K."/>
            <person name="Lipzen A."/>
            <person name="Barry K."/>
            <person name="Grigoriev I.V."/>
        </authorList>
    </citation>
    <scope>NUCLEOTIDE SEQUENCE [LARGE SCALE GENOMIC DNA]</scope>
    <source>
        <strain evidence="8">J235TASD1</strain>
    </source>
</reference>
<evidence type="ECO:0000313" key="7">
    <source>
        <dbReference type="EMBL" id="KXJ84649.1"/>
    </source>
</evidence>
<keyword evidence="4" id="KW-0539">Nucleus</keyword>
<dbReference type="STRING" id="196109.A0A136IJ46"/>
<gene>
    <name evidence="7" type="ORF">Micbo1qcDRAFT_181471</name>
</gene>
<dbReference type="InParanoid" id="A0A136IJ46"/>
<dbReference type="Proteomes" id="UP000070501">
    <property type="component" value="Unassembled WGS sequence"/>
</dbReference>
<evidence type="ECO:0000256" key="5">
    <source>
        <dbReference type="SAM" id="MobiDB-lite"/>
    </source>
</evidence>
<organism evidence="7 8">
    <name type="scientific">Microdochium bolleyi</name>
    <dbReference type="NCBI Taxonomy" id="196109"/>
    <lineage>
        <taxon>Eukaryota</taxon>
        <taxon>Fungi</taxon>
        <taxon>Dikarya</taxon>
        <taxon>Ascomycota</taxon>
        <taxon>Pezizomycotina</taxon>
        <taxon>Sordariomycetes</taxon>
        <taxon>Xylariomycetidae</taxon>
        <taxon>Xylariales</taxon>
        <taxon>Microdochiaceae</taxon>
        <taxon>Microdochium</taxon>
    </lineage>
</organism>
<feature type="non-terminal residue" evidence="7">
    <location>
        <position position="1"/>
    </location>
</feature>
<dbReference type="InterPro" id="IPR021858">
    <property type="entry name" value="Fun_TF"/>
</dbReference>
<feature type="region of interest" description="Disordered" evidence="5">
    <location>
        <begin position="415"/>
        <end position="440"/>
    </location>
</feature>
<name>A0A136IJ46_9PEZI</name>
<dbReference type="GO" id="GO:0008270">
    <property type="term" value="F:zinc ion binding"/>
    <property type="evidence" value="ECO:0007669"/>
    <property type="project" value="InterPro"/>
</dbReference>
<evidence type="ECO:0000313" key="8">
    <source>
        <dbReference type="Proteomes" id="UP000070501"/>
    </source>
</evidence>
<dbReference type="PANTHER" id="PTHR31069">
    <property type="entry name" value="OLEATE-ACTIVATED TRANSCRIPTION FACTOR 1-RELATED"/>
    <property type="match status" value="1"/>
</dbReference>
<dbReference type="GO" id="GO:0003677">
    <property type="term" value="F:DNA binding"/>
    <property type="evidence" value="ECO:0007669"/>
    <property type="project" value="UniProtKB-KW"/>
</dbReference>
<dbReference type="GO" id="GO:0000981">
    <property type="term" value="F:DNA-binding transcription factor activity, RNA polymerase II-specific"/>
    <property type="evidence" value="ECO:0007669"/>
    <property type="project" value="InterPro"/>
</dbReference>
<feature type="region of interest" description="Disordered" evidence="5">
    <location>
        <begin position="110"/>
        <end position="158"/>
    </location>
</feature>
<dbReference type="AlphaFoldDB" id="A0A136IJ46"/>
<proteinExistence type="predicted"/>
<feature type="domain" description="Zn(2)-C6 fungal-type" evidence="6">
    <location>
        <begin position="1"/>
        <end position="29"/>
    </location>
</feature>
<accession>A0A136IJ46</accession>
<dbReference type="Pfam" id="PF11951">
    <property type="entry name" value="Fungal_trans_2"/>
    <property type="match status" value="2"/>
</dbReference>
<evidence type="ECO:0000256" key="3">
    <source>
        <dbReference type="ARBA" id="ARBA00023163"/>
    </source>
</evidence>
<keyword evidence="3" id="KW-0804">Transcription</keyword>
<dbReference type="CDD" id="cd00067">
    <property type="entry name" value="GAL4"/>
    <property type="match status" value="1"/>
</dbReference>
<dbReference type="PANTHER" id="PTHR31069:SF32">
    <property type="entry name" value="ARGININE METABOLISM REGULATION PROTEIN II"/>
    <property type="match status" value="1"/>
</dbReference>